<dbReference type="AlphaFoldDB" id="A0A8J9U4W3"/>
<keyword evidence="3" id="KW-1185">Reference proteome</keyword>
<accession>A0A8J9U4W3</accession>
<evidence type="ECO:0000313" key="3">
    <source>
        <dbReference type="Proteomes" id="UP000838878"/>
    </source>
</evidence>
<organism evidence="2 3">
    <name type="scientific">Brenthis ino</name>
    <name type="common">lesser marbled fritillary</name>
    <dbReference type="NCBI Taxonomy" id="405034"/>
    <lineage>
        <taxon>Eukaryota</taxon>
        <taxon>Metazoa</taxon>
        <taxon>Ecdysozoa</taxon>
        <taxon>Arthropoda</taxon>
        <taxon>Hexapoda</taxon>
        <taxon>Insecta</taxon>
        <taxon>Pterygota</taxon>
        <taxon>Neoptera</taxon>
        <taxon>Endopterygota</taxon>
        <taxon>Lepidoptera</taxon>
        <taxon>Glossata</taxon>
        <taxon>Ditrysia</taxon>
        <taxon>Papilionoidea</taxon>
        <taxon>Nymphalidae</taxon>
        <taxon>Heliconiinae</taxon>
        <taxon>Argynnini</taxon>
        <taxon>Brenthis</taxon>
    </lineage>
</organism>
<gene>
    <name evidence="2" type="ORF">BINO364_LOCUS1043</name>
</gene>
<evidence type="ECO:0000313" key="2">
    <source>
        <dbReference type="EMBL" id="CAH0713946.1"/>
    </source>
</evidence>
<feature type="non-terminal residue" evidence="2">
    <location>
        <position position="199"/>
    </location>
</feature>
<dbReference type="Proteomes" id="UP000838878">
    <property type="component" value="Chromosome 1"/>
</dbReference>
<name>A0A8J9U4W3_9NEOP</name>
<feature type="signal peptide" evidence="1">
    <location>
        <begin position="1"/>
        <end position="18"/>
    </location>
</feature>
<reference evidence="2" key="1">
    <citation type="submission" date="2021-12" db="EMBL/GenBank/DDBJ databases">
        <authorList>
            <person name="Martin H S."/>
        </authorList>
    </citation>
    <scope>NUCLEOTIDE SEQUENCE</scope>
</reference>
<proteinExistence type="predicted"/>
<feature type="chain" id="PRO_5035450841" evidence="1">
    <location>
        <begin position="19"/>
        <end position="199"/>
    </location>
</feature>
<evidence type="ECO:0000256" key="1">
    <source>
        <dbReference type="SAM" id="SignalP"/>
    </source>
</evidence>
<protein>
    <submittedName>
        <fullName evidence="2">Uncharacterized protein</fullName>
    </submittedName>
</protein>
<sequence length="199" mass="22291">MSRYVALAALLLVELVRSAPPPLRVTIDCGSDEDPAQIQHRSRSSELLKSNSRFDVNSFCNLIHRAIPQAVKDGQFIIEPDFDQDGQGDTTAPVAVAPPSSFIPKLLPKLKPPRLRVPGLNVPKLKPSIHSSFRAPKVGSPMPFPRLRYEEESSAERMEKFKKGVQHMLHFVKVLGKIDQYISERTRIVVDKLARTFAD</sequence>
<dbReference type="EMBL" id="OV170221">
    <property type="protein sequence ID" value="CAH0713946.1"/>
    <property type="molecule type" value="Genomic_DNA"/>
</dbReference>
<keyword evidence="1" id="KW-0732">Signal</keyword>
<dbReference type="OrthoDB" id="6621861at2759"/>